<dbReference type="EMBL" id="MU267759">
    <property type="protein sequence ID" value="KAH7909446.1"/>
    <property type="molecule type" value="Genomic_DNA"/>
</dbReference>
<accession>A0ACB8A8B0</accession>
<protein>
    <submittedName>
        <fullName evidence="1">Uncharacterized protein</fullName>
    </submittedName>
</protein>
<dbReference type="Proteomes" id="UP000790377">
    <property type="component" value="Unassembled WGS sequence"/>
</dbReference>
<keyword evidence="2" id="KW-1185">Reference proteome</keyword>
<sequence>MASRSTRRTSAEKHSNYSPNIQDISVLTNLECLILAQSVYEYGANAWSTVAKTVSKHPLLNRPKQFFSAQSCHTIYTRLMNEAELECSDANNAPHAPMNVRLAQRHYSARLLELRDLIAAEEAKFKRIVGEIDDIRAGRWDDKIKATLTGTEDKPADPVQLEQVQEVTDGSSPSEVIIPDEPVESELSGITDTDETALPSVSSPPAAVGSQGNSPPDQSTESELLVVEESGGQDTVDDLPDLALPSSDPVPQLPEQTEVEEDVTIHEAISADGSAAPASEGPIEENSENHEIAEPQDTANMDVDEEPITEELLPIHREGKRKVSDVEDTSSESPREAKRPREESEPGDEDEQVASIVKRRPSTVASEQPPAPIPNKRFQTVITMLHAQISQHRNGNIFHNPIKNSEAPDYHDIIKRPMDLKTIKARIKDGVIASSDDFQREIYLMFANAMMYNRPGSDIYHMAEEMMLEAEGHINAFRQTEGLMRTRS</sequence>
<evidence type="ECO:0000313" key="2">
    <source>
        <dbReference type="Proteomes" id="UP000790377"/>
    </source>
</evidence>
<organism evidence="1 2">
    <name type="scientific">Hygrophoropsis aurantiaca</name>
    <dbReference type="NCBI Taxonomy" id="72124"/>
    <lineage>
        <taxon>Eukaryota</taxon>
        <taxon>Fungi</taxon>
        <taxon>Dikarya</taxon>
        <taxon>Basidiomycota</taxon>
        <taxon>Agaricomycotina</taxon>
        <taxon>Agaricomycetes</taxon>
        <taxon>Agaricomycetidae</taxon>
        <taxon>Boletales</taxon>
        <taxon>Coniophorineae</taxon>
        <taxon>Hygrophoropsidaceae</taxon>
        <taxon>Hygrophoropsis</taxon>
    </lineage>
</organism>
<reference evidence="1" key="1">
    <citation type="journal article" date="2021" name="New Phytol.">
        <title>Evolutionary innovations through gain and loss of genes in the ectomycorrhizal Boletales.</title>
        <authorList>
            <person name="Wu G."/>
            <person name="Miyauchi S."/>
            <person name="Morin E."/>
            <person name="Kuo A."/>
            <person name="Drula E."/>
            <person name="Varga T."/>
            <person name="Kohler A."/>
            <person name="Feng B."/>
            <person name="Cao Y."/>
            <person name="Lipzen A."/>
            <person name="Daum C."/>
            <person name="Hundley H."/>
            <person name="Pangilinan J."/>
            <person name="Johnson J."/>
            <person name="Barry K."/>
            <person name="LaButti K."/>
            <person name="Ng V."/>
            <person name="Ahrendt S."/>
            <person name="Min B."/>
            <person name="Choi I.G."/>
            <person name="Park H."/>
            <person name="Plett J.M."/>
            <person name="Magnuson J."/>
            <person name="Spatafora J.W."/>
            <person name="Nagy L.G."/>
            <person name="Henrissat B."/>
            <person name="Grigoriev I.V."/>
            <person name="Yang Z.L."/>
            <person name="Xu J."/>
            <person name="Martin F.M."/>
        </authorList>
    </citation>
    <scope>NUCLEOTIDE SEQUENCE</scope>
    <source>
        <strain evidence="1">ATCC 28755</strain>
    </source>
</reference>
<gene>
    <name evidence="1" type="ORF">BJ138DRAFT_1089454</name>
</gene>
<comment type="caution">
    <text evidence="1">The sequence shown here is derived from an EMBL/GenBank/DDBJ whole genome shotgun (WGS) entry which is preliminary data.</text>
</comment>
<proteinExistence type="predicted"/>
<name>A0ACB8A8B0_9AGAM</name>
<evidence type="ECO:0000313" key="1">
    <source>
        <dbReference type="EMBL" id="KAH7909446.1"/>
    </source>
</evidence>